<dbReference type="EMBL" id="LNYW01000020">
    <property type="protein sequence ID" value="KTD63505.1"/>
    <property type="molecule type" value="Genomic_DNA"/>
</dbReference>
<name>A0A0W0Z2Y9_9GAMM</name>
<dbReference type="GO" id="GO:0016787">
    <property type="term" value="F:hydrolase activity"/>
    <property type="evidence" value="ECO:0007669"/>
    <property type="project" value="UniProtKB-KW"/>
</dbReference>
<sequence>MLLMSNKYTKIGVLLVVYITGVQLMQVFNKDELDKDADPIHFNGKVGYPDISLPVLDSLLERAYKEGKANILGKTAIFYVHHPLQTSINVVDALIHLGAKPKNLFILGKRYSECESVVSTLVQKGVHYQPCSMQTALGQYSHSFIRDINWLWAKMVEKLDSQVEQILVMDHGGHAITYLPLALLEHYKVIGIEKTTAGFINSERHGTPPIPVIDVANSAAKRFLESSLIAETVVNKIDAYLPENINDFVFGVVGFGAIGKAVVNRLQQLGCRLIVHDIDSSQQHSIGKTKNIIFTNDMSALVASADYIFGCSGRDISEGQLEQLRLATRNKTLISCSSEDKEYLSFLQMINRQMPTVFDPMDDIEFKTEFGASVHLLRGGFPVNFDNTGESVPANDIQLTRSLVVAAVLQASDYLNTTVLNGVYALDATYQRFVINEWLKHQDDPRIDRENLTCFLDEDWLANHSNSAISEFRGVLESERR</sequence>
<organism evidence="3 4">
    <name type="scientific">Legionella shakespearei DSM 23087</name>
    <dbReference type="NCBI Taxonomy" id="1122169"/>
    <lineage>
        <taxon>Bacteria</taxon>
        <taxon>Pseudomonadati</taxon>
        <taxon>Pseudomonadota</taxon>
        <taxon>Gammaproteobacteria</taxon>
        <taxon>Legionellales</taxon>
        <taxon>Legionellaceae</taxon>
        <taxon>Legionella</taxon>
    </lineage>
</organism>
<keyword evidence="1" id="KW-0520">NAD</keyword>
<evidence type="ECO:0000313" key="4">
    <source>
        <dbReference type="Proteomes" id="UP000054600"/>
    </source>
</evidence>
<dbReference type="SUPFAM" id="SSF51735">
    <property type="entry name" value="NAD(P)-binding Rossmann-fold domains"/>
    <property type="match status" value="1"/>
</dbReference>
<dbReference type="Gene3D" id="3.40.50.720">
    <property type="entry name" value="NAD(P)-binding Rossmann-like Domain"/>
    <property type="match status" value="1"/>
</dbReference>
<dbReference type="Proteomes" id="UP000054600">
    <property type="component" value="Unassembled WGS sequence"/>
</dbReference>
<dbReference type="Pfam" id="PF02826">
    <property type="entry name" value="2-Hacid_dh_C"/>
    <property type="match status" value="1"/>
</dbReference>
<evidence type="ECO:0000313" key="3">
    <source>
        <dbReference type="EMBL" id="KTD63505.1"/>
    </source>
</evidence>
<dbReference type="InterPro" id="IPR042172">
    <property type="entry name" value="Adenosylhomocyst_ase-like_sf"/>
</dbReference>
<dbReference type="GO" id="GO:0051287">
    <property type="term" value="F:NAD binding"/>
    <property type="evidence" value="ECO:0007669"/>
    <property type="project" value="InterPro"/>
</dbReference>
<protein>
    <submittedName>
        <fullName evidence="3">S-adenosyl-L-homocysteine hydrolase</fullName>
    </submittedName>
</protein>
<reference evidence="3 4" key="1">
    <citation type="submission" date="2015-11" db="EMBL/GenBank/DDBJ databases">
        <title>Genomic analysis of 38 Legionella species identifies large and diverse effector repertoires.</title>
        <authorList>
            <person name="Burstein D."/>
            <person name="Amaro F."/>
            <person name="Zusman T."/>
            <person name="Lifshitz Z."/>
            <person name="Cohen O."/>
            <person name="Gilbert J.A."/>
            <person name="Pupko T."/>
            <person name="Shuman H.A."/>
            <person name="Segal G."/>
        </authorList>
    </citation>
    <scope>NUCLEOTIDE SEQUENCE [LARGE SCALE GENOMIC DNA]</scope>
    <source>
        <strain evidence="3 4">ATCC 49655</strain>
    </source>
</reference>
<gene>
    <name evidence="3" type="ORF">Lsha_0683</name>
</gene>
<keyword evidence="3" id="KW-0378">Hydrolase</keyword>
<feature type="domain" description="D-isomer specific 2-hydroxyacid dehydrogenase NAD-binding" evidence="2">
    <location>
        <begin position="238"/>
        <end position="309"/>
    </location>
</feature>
<evidence type="ECO:0000259" key="2">
    <source>
        <dbReference type="Pfam" id="PF02826"/>
    </source>
</evidence>
<dbReference type="InterPro" id="IPR006140">
    <property type="entry name" value="D-isomer_DH_NAD-bd"/>
</dbReference>
<dbReference type="eggNOG" id="COG0499">
    <property type="taxonomic scope" value="Bacteria"/>
</dbReference>
<comment type="caution">
    <text evidence="3">The sequence shown here is derived from an EMBL/GenBank/DDBJ whole genome shotgun (WGS) entry which is preliminary data.</text>
</comment>
<proteinExistence type="predicted"/>
<evidence type="ECO:0000256" key="1">
    <source>
        <dbReference type="ARBA" id="ARBA00023027"/>
    </source>
</evidence>
<dbReference type="PATRIC" id="fig|1122169.6.peg.780"/>
<dbReference type="OrthoDB" id="5637123at2"/>
<dbReference type="Gene3D" id="3.40.50.1480">
    <property type="entry name" value="Adenosylhomocysteinase-like"/>
    <property type="match status" value="1"/>
</dbReference>
<dbReference type="STRING" id="1122169.Lsha_0683"/>
<accession>A0A0W0Z2Y9</accession>
<dbReference type="InterPro" id="IPR036291">
    <property type="entry name" value="NAD(P)-bd_dom_sf"/>
</dbReference>
<keyword evidence="4" id="KW-1185">Reference proteome</keyword>
<dbReference type="AlphaFoldDB" id="A0A0W0Z2Y9"/>